<evidence type="ECO:0000256" key="11">
    <source>
        <dbReference type="ARBA" id="ARBA00031051"/>
    </source>
</evidence>
<evidence type="ECO:0000256" key="9">
    <source>
        <dbReference type="ARBA" id="ARBA00022842"/>
    </source>
</evidence>
<dbReference type="KEGG" id="sus:Acid_7083"/>
<reference evidence="13" key="1">
    <citation type="submission" date="2006-10" db="EMBL/GenBank/DDBJ databases">
        <title>Complete sequence of Solibacter usitatus Ellin6076.</title>
        <authorList>
            <consortium name="US DOE Joint Genome Institute"/>
            <person name="Copeland A."/>
            <person name="Lucas S."/>
            <person name="Lapidus A."/>
            <person name="Barry K."/>
            <person name="Detter J.C."/>
            <person name="Glavina del Rio T."/>
            <person name="Hammon N."/>
            <person name="Israni S."/>
            <person name="Dalin E."/>
            <person name="Tice H."/>
            <person name="Pitluck S."/>
            <person name="Thompson L.S."/>
            <person name="Brettin T."/>
            <person name="Bruce D."/>
            <person name="Han C."/>
            <person name="Tapia R."/>
            <person name="Gilna P."/>
            <person name="Schmutz J."/>
            <person name="Larimer F."/>
            <person name="Land M."/>
            <person name="Hauser L."/>
            <person name="Kyrpides N."/>
            <person name="Mikhailova N."/>
            <person name="Janssen P.H."/>
            <person name="Kuske C.R."/>
            <person name="Richardson P."/>
        </authorList>
    </citation>
    <scope>NUCLEOTIDE SEQUENCE</scope>
    <source>
        <strain evidence="13">Ellin6076</strain>
    </source>
</reference>
<dbReference type="FunFam" id="3.40.50.1000:FF:000029">
    <property type="entry name" value="3-deoxy-D-manno-octulosonate 8-phosphate phosphatase KdsC"/>
    <property type="match status" value="1"/>
</dbReference>
<sequence>MSADVPRLASKIRLLLMDVDGVLTDGKLYNVPGPDGKMAETKGFDSQDGIALQWMARLGIATGLISGRVSPATVERAHQCKFKYIYQGHTEKIPILNEILADAKLDPSEVAYIGDDFTDVVVMRRVGLSFATANARSEMKSIAHYVTATPGGQGAVREVVEVILKAQGKWDEILRHYEVITDPRPAGRDVSLGEA</sequence>
<dbReference type="PANTHER" id="PTHR21485:SF6">
    <property type="entry name" value="N-ACYLNEURAMINATE CYTIDYLYLTRANSFERASE-RELATED"/>
    <property type="match status" value="1"/>
</dbReference>
<keyword evidence="10" id="KW-0448">Lipopolysaccharide biosynthesis</keyword>
<dbReference type="InterPro" id="IPR036412">
    <property type="entry name" value="HAD-like_sf"/>
</dbReference>
<feature type="binding site" evidence="12">
    <location>
        <position position="115"/>
    </location>
    <ligand>
        <name>Mg(2+)</name>
        <dbReference type="ChEBI" id="CHEBI:18420"/>
    </ligand>
</feature>
<dbReference type="InParanoid" id="Q01QS4"/>
<comment type="cofactor">
    <cofactor evidence="2 12">
        <name>Mg(2+)</name>
        <dbReference type="ChEBI" id="CHEBI:18420"/>
    </cofactor>
</comment>
<evidence type="ECO:0000256" key="2">
    <source>
        <dbReference type="ARBA" id="ARBA00001946"/>
    </source>
</evidence>
<evidence type="ECO:0000256" key="8">
    <source>
        <dbReference type="ARBA" id="ARBA00022801"/>
    </source>
</evidence>
<evidence type="ECO:0000256" key="3">
    <source>
        <dbReference type="ARBA" id="ARBA00005893"/>
    </source>
</evidence>
<comment type="catalytic activity">
    <reaction evidence="1">
        <text>3-deoxy-alpha-D-manno-2-octulosonate-8-phosphate + H2O = 3-deoxy-alpha-D-manno-oct-2-ulosonate + phosphate</text>
        <dbReference type="Rhea" id="RHEA:11500"/>
        <dbReference type="ChEBI" id="CHEBI:15377"/>
        <dbReference type="ChEBI" id="CHEBI:43474"/>
        <dbReference type="ChEBI" id="CHEBI:85985"/>
        <dbReference type="ChEBI" id="CHEBI:85986"/>
        <dbReference type="EC" id="3.1.3.45"/>
    </reaction>
</comment>
<dbReference type="SUPFAM" id="SSF56784">
    <property type="entry name" value="HAD-like"/>
    <property type="match status" value="1"/>
</dbReference>
<dbReference type="InterPro" id="IPR050793">
    <property type="entry name" value="CMP-NeuNAc_synthase"/>
</dbReference>
<evidence type="ECO:0000256" key="12">
    <source>
        <dbReference type="PIRSR" id="PIRSR006118-2"/>
    </source>
</evidence>
<evidence type="ECO:0000256" key="10">
    <source>
        <dbReference type="ARBA" id="ARBA00022985"/>
    </source>
</evidence>
<keyword evidence="7 12" id="KW-0479">Metal-binding</keyword>
<feature type="binding site" evidence="12">
    <location>
        <position position="18"/>
    </location>
    <ligand>
        <name>Mg(2+)</name>
        <dbReference type="ChEBI" id="CHEBI:18420"/>
    </ligand>
</feature>
<evidence type="ECO:0000256" key="4">
    <source>
        <dbReference type="ARBA" id="ARBA00011881"/>
    </source>
</evidence>
<dbReference type="SFLD" id="SFLDG01138">
    <property type="entry name" value="C1.6.2:_Deoxy-d-mannose-octulo"/>
    <property type="match status" value="1"/>
</dbReference>
<dbReference type="NCBIfam" id="TIGR01670">
    <property type="entry name" value="KdsC-phosphatas"/>
    <property type="match status" value="1"/>
</dbReference>
<protein>
    <recommendedName>
        <fullName evidence="6">3-deoxy-D-manno-octulosonate 8-phosphate phosphatase KdsC</fullName>
        <ecNumber evidence="5">3.1.3.45</ecNumber>
    </recommendedName>
    <alternativeName>
        <fullName evidence="11">KDO 8-P phosphatase</fullName>
    </alternativeName>
</protein>
<dbReference type="GO" id="GO:0046872">
    <property type="term" value="F:metal ion binding"/>
    <property type="evidence" value="ECO:0007669"/>
    <property type="project" value="UniProtKB-KW"/>
</dbReference>
<dbReference type="AlphaFoldDB" id="Q01QS4"/>
<comment type="subunit">
    <text evidence="4">Homotetramer.</text>
</comment>
<comment type="similarity">
    <text evidence="3">Belongs to the KdsC family.</text>
</comment>
<dbReference type="EC" id="3.1.3.45" evidence="5"/>
<dbReference type="InterPro" id="IPR010023">
    <property type="entry name" value="KdsC_fam"/>
</dbReference>
<keyword evidence="8" id="KW-0378">Hydrolase</keyword>
<accession>Q01QS4</accession>
<dbReference type="SFLD" id="SFLDG01136">
    <property type="entry name" value="C1.6:_Phosphoserine_Phosphatas"/>
    <property type="match status" value="1"/>
</dbReference>
<evidence type="ECO:0000256" key="1">
    <source>
        <dbReference type="ARBA" id="ARBA00000898"/>
    </source>
</evidence>
<organism evidence="13">
    <name type="scientific">Solibacter usitatus (strain Ellin6076)</name>
    <dbReference type="NCBI Taxonomy" id="234267"/>
    <lineage>
        <taxon>Bacteria</taxon>
        <taxon>Pseudomonadati</taxon>
        <taxon>Acidobacteriota</taxon>
        <taxon>Terriglobia</taxon>
        <taxon>Bryobacterales</taxon>
        <taxon>Solibacteraceae</taxon>
        <taxon>Candidatus Solibacter</taxon>
    </lineage>
</organism>
<dbReference type="PIRSF" id="PIRSF006118">
    <property type="entry name" value="KDO8-P_Ptase"/>
    <property type="match status" value="1"/>
</dbReference>
<dbReference type="InterPro" id="IPR023214">
    <property type="entry name" value="HAD_sf"/>
</dbReference>
<evidence type="ECO:0000313" key="13">
    <source>
        <dbReference type="EMBL" id="ABJ87996.1"/>
    </source>
</evidence>
<keyword evidence="9 12" id="KW-0460">Magnesium</keyword>
<gene>
    <name evidence="13" type="ordered locus">Acid_7083</name>
</gene>
<dbReference type="eggNOG" id="COG1778">
    <property type="taxonomic scope" value="Bacteria"/>
</dbReference>
<evidence type="ECO:0000256" key="6">
    <source>
        <dbReference type="ARBA" id="ARBA00020092"/>
    </source>
</evidence>
<dbReference type="Gene3D" id="3.40.50.1000">
    <property type="entry name" value="HAD superfamily/HAD-like"/>
    <property type="match status" value="1"/>
</dbReference>
<evidence type="ECO:0000256" key="7">
    <source>
        <dbReference type="ARBA" id="ARBA00022723"/>
    </source>
</evidence>
<dbReference type="GO" id="GO:0019143">
    <property type="term" value="F:3-deoxy-manno-octulosonate-8-phosphatase activity"/>
    <property type="evidence" value="ECO:0007669"/>
    <property type="project" value="UniProtKB-EC"/>
</dbReference>
<dbReference type="SFLD" id="SFLDS00003">
    <property type="entry name" value="Haloacid_Dehalogenase"/>
    <property type="match status" value="1"/>
</dbReference>
<dbReference type="FunCoup" id="Q01QS4">
    <property type="interactions" value="299"/>
</dbReference>
<dbReference type="Pfam" id="PF08282">
    <property type="entry name" value="Hydrolase_3"/>
    <property type="match status" value="1"/>
</dbReference>
<feature type="binding site" evidence="12">
    <location>
        <position position="20"/>
    </location>
    <ligand>
        <name>substrate</name>
    </ligand>
</feature>
<dbReference type="STRING" id="234267.Acid_7083"/>
<dbReference type="EMBL" id="CP000473">
    <property type="protein sequence ID" value="ABJ87996.1"/>
    <property type="molecule type" value="Genomic_DNA"/>
</dbReference>
<dbReference type="OrthoDB" id="9805604at2"/>
<dbReference type="GO" id="GO:0008781">
    <property type="term" value="F:N-acylneuraminate cytidylyltransferase activity"/>
    <property type="evidence" value="ECO:0007669"/>
    <property type="project" value="TreeGrafter"/>
</dbReference>
<dbReference type="HOGENOM" id="CLU_106694_0_1_0"/>
<dbReference type="PANTHER" id="PTHR21485">
    <property type="entry name" value="HAD SUPERFAMILY MEMBERS CMAS AND KDSC"/>
    <property type="match status" value="1"/>
</dbReference>
<dbReference type="GO" id="GO:0009103">
    <property type="term" value="P:lipopolysaccharide biosynthetic process"/>
    <property type="evidence" value="ECO:0007669"/>
    <property type="project" value="UniProtKB-KW"/>
</dbReference>
<evidence type="ECO:0000256" key="5">
    <source>
        <dbReference type="ARBA" id="ARBA00013066"/>
    </source>
</evidence>
<proteinExistence type="inferred from homology"/>
<name>Q01QS4_SOLUE</name>